<name>A0ABD3B441_9GENT</name>
<proteinExistence type="predicted"/>
<feature type="transmembrane region" description="Helical" evidence="1">
    <location>
        <begin position="57"/>
        <end position="78"/>
    </location>
</feature>
<reference evidence="2 3" key="1">
    <citation type="submission" date="2024-11" db="EMBL/GenBank/DDBJ databases">
        <title>A near-complete genome assembly of Cinchona calisaya.</title>
        <authorList>
            <person name="Lian D.C."/>
            <person name="Zhao X.W."/>
            <person name="Wei L."/>
        </authorList>
    </citation>
    <scope>NUCLEOTIDE SEQUENCE [LARGE SCALE GENOMIC DNA]</scope>
    <source>
        <tissue evidence="2">Nenye</tissue>
    </source>
</reference>
<organism evidence="2 3">
    <name type="scientific">Cinchona calisaya</name>
    <dbReference type="NCBI Taxonomy" id="153742"/>
    <lineage>
        <taxon>Eukaryota</taxon>
        <taxon>Viridiplantae</taxon>
        <taxon>Streptophyta</taxon>
        <taxon>Embryophyta</taxon>
        <taxon>Tracheophyta</taxon>
        <taxon>Spermatophyta</taxon>
        <taxon>Magnoliopsida</taxon>
        <taxon>eudicotyledons</taxon>
        <taxon>Gunneridae</taxon>
        <taxon>Pentapetalae</taxon>
        <taxon>asterids</taxon>
        <taxon>lamiids</taxon>
        <taxon>Gentianales</taxon>
        <taxon>Rubiaceae</taxon>
        <taxon>Cinchonoideae</taxon>
        <taxon>Cinchoneae</taxon>
        <taxon>Cinchona</taxon>
    </lineage>
</organism>
<evidence type="ECO:0000313" key="2">
    <source>
        <dbReference type="EMBL" id="KAL3538322.1"/>
    </source>
</evidence>
<keyword evidence="1" id="KW-0812">Transmembrane</keyword>
<keyword evidence="3" id="KW-1185">Reference proteome</keyword>
<keyword evidence="1" id="KW-0472">Membrane</keyword>
<dbReference type="AlphaFoldDB" id="A0ABD3B441"/>
<accession>A0ABD3B441</accession>
<evidence type="ECO:0008006" key="4">
    <source>
        <dbReference type="Google" id="ProtNLM"/>
    </source>
</evidence>
<protein>
    <recommendedName>
        <fullName evidence="4">Transmembrane protein</fullName>
    </recommendedName>
</protein>
<dbReference type="EMBL" id="JBJUIK010000001">
    <property type="protein sequence ID" value="KAL3538322.1"/>
    <property type="molecule type" value="Genomic_DNA"/>
</dbReference>
<evidence type="ECO:0000256" key="1">
    <source>
        <dbReference type="SAM" id="Phobius"/>
    </source>
</evidence>
<keyword evidence="1" id="KW-1133">Transmembrane helix</keyword>
<evidence type="ECO:0000313" key="3">
    <source>
        <dbReference type="Proteomes" id="UP001630127"/>
    </source>
</evidence>
<dbReference type="Proteomes" id="UP001630127">
    <property type="component" value="Unassembled WGS sequence"/>
</dbReference>
<comment type="caution">
    <text evidence="2">The sequence shown here is derived from an EMBL/GenBank/DDBJ whole genome shotgun (WGS) entry which is preliminary data.</text>
</comment>
<sequence>MQLDAPPTRGLTVNQTLDHDCNCNNNDNDNVIIAGSQTQPQTLAKRRRRCRRNGRKYMIKMLAWPMVSFGSVFIVLQIRHHNGGLVLWAAKRFDMLVGSVTSRAGMCPNIGPLRAQLLSSLSSSFHITKCWS</sequence>
<gene>
    <name evidence="2" type="ORF">ACH5RR_001688</name>
</gene>